<accession>A0A2C9UA41</accession>
<dbReference type="AlphaFoldDB" id="A0A2C9UA41"/>
<keyword evidence="5" id="KW-1185">Reference proteome</keyword>
<feature type="region of interest" description="Disordered" evidence="3">
    <location>
        <begin position="1"/>
        <end position="46"/>
    </location>
</feature>
<feature type="compositionally biased region" description="Low complexity" evidence="3">
    <location>
        <begin position="142"/>
        <end position="162"/>
    </location>
</feature>
<proteinExistence type="predicted"/>
<organism evidence="4 5">
    <name type="scientific">Manihot esculenta</name>
    <name type="common">Cassava</name>
    <name type="synonym">Jatropha manihot</name>
    <dbReference type="NCBI Taxonomy" id="3983"/>
    <lineage>
        <taxon>Eukaryota</taxon>
        <taxon>Viridiplantae</taxon>
        <taxon>Streptophyta</taxon>
        <taxon>Embryophyta</taxon>
        <taxon>Tracheophyta</taxon>
        <taxon>Spermatophyta</taxon>
        <taxon>Magnoliopsida</taxon>
        <taxon>eudicotyledons</taxon>
        <taxon>Gunneridae</taxon>
        <taxon>Pentapetalae</taxon>
        <taxon>rosids</taxon>
        <taxon>fabids</taxon>
        <taxon>Malpighiales</taxon>
        <taxon>Euphorbiaceae</taxon>
        <taxon>Crotonoideae</taxon>
        <taxon>Manihoteae</taxon>
        <taxon>Manihot</taxon>
    </lineage>
</organism>
<dbReference type="Proteomes" id="UP000091857">
    <property type="component" value="Chromosome 16"/>
</dbReference>
<name>A0A2C9UA41_MANES</name>
<evidence type="ECO:0000256" key="2">
    <source>
        <dbReference type="ARBA" id="ARBA00023242"/>
    </source>
</evidence>
<dbReference type="STRING" id="3983.A0A2C9UA41"/>
<evidence type="ECO:0000256" key="1">
    <source>
        <dbReference type="ARBA" id="ARBA00004123"/>
    </source>
</evidence>
<reference evidence="5" key="1">
    <citation type="journal article" date="2016" name="Nat. Biotechnol.">
        <title>Sequencing wild and cultivated cassava and related species reveals extensive interspecific hybridization and genetic diversity.</title>
        <authorList>
            <person name="Bredeson J.V."/>
            <person name="Lyons J.B."/>
            <person name="Prochnik S.E."/>
            <person name="Wu G.A."/>
            <person name="Ha C.M."/>
            <person name="Edsinger-Gonzales E."/>
            <person name="Grimwood J."/>
            <person name="Schmutz J."/>
            <person name="Rabbi I.Y."/>
            <person name="Egesi C."/>
            <person name="Nauluvula P."/>
            <person name="Lebot V."/>
            <person name="Ndunguru J."/>
            <person name="Mkamilo G."/>
            <person name="Bart R.S."/>
            <person name="Setter T.L."/>
            <person name="Gleadow R.M."/>
            <person name="Kulakow P."/>
            <person name="Ferguson M.E."/>
            <person name="Rounsley S."/>
            <person name="Rokhsar D.S."/>
        </authorList>
    </citation>
    <scope>NUCLEOTIDE SEQUENCE [LARGE SCALE GENOMIC DNA]</scope>
    <source>
        <strain evidence="5">cv. AM560-2</strain>
    </source>
</reference>
<dbReference type="GO" id="GO:0006950">
    <property type="term" value="P:response to stress"/>
    <property type="evidence" value="ECO:0007669"/>
    <property type="project" value="UniProtKB-ARBA"/>
</dbReference>
<evidence type="ECO:0000313" key="5">
    <source>
        <dbReference type="Proteomes" id="UP000091857"/>
    </source>
</evidence>
<dbReference type="InterPro" id="IPR051992">
    <property type="entry name" value="OxStress_Response_Reg"/>
</dbReference>
<protein>
    <submittedName>
        <fullName evidence="4">Uncharacterized protein</fullName>
    </submittedName>
</protein>
<comment type="subcellular location">
    <subcellularLocation>
        <location evidence="1">Nucleus</location>
    </subcellularLocation>
</comment>
<evidence type="ECO:0000256" key="3">
    <source>
        <dbReference type="SAM" id="MobiDB-lite"/>
    </source>
</evidence>
<dbReference type="GO" id="GO:0005634">
    <property type="term" value="C:nucleus"/>
    <property type="evidence" value="ECO:0007669"/>
    <property type="project" value="UniProtKB-SubCell"/>
</dbReference>
<gene>
    <name evidence="4" type="ORF">MANES_16G086300v8</name>
</gene>
<evidence type="ECO:0000313" key="4">
    <source>
        <dbReference type="EMBL" id="OAY26932.1"/>
    </source>
</evidence>
<feature type="region of interest" description="Disordered" evidence="3">
    <location>
        <begin position="127"/>
        <end position="170"/>
    </location>
</feature>
<comment type="caution">
    <text evidence="4">The sequence shown here is derived from an EMBL/GenBank/DDBJ whole genome shotgun (WGS) entry which is preliminary data.</text>
</comment>
<dbReference type="Gramene" id="Manes.16G086300.1.v8.1">
    <property type="protein sequence ID" value="Manes.16G086300.1.v8.1.CDS"/>
    <property type="gene ID" value="Manes.16G086300.v8.1"/>
</dbReference>
<dbReference type="PANTHER" id="PTHR33172">
    <property type="entry name" value="OS08G0516900 PROTEIN"/>
    <property type="match status" value="1"/>
</dbReference>
<dbReference type="PANTHER" id="PTHR33172:SF37">
    <property type="entry name" value="PROTEIN OXIDATIVE STRESS 3 LIKE 1"/>
    <property type="match status" value="1"/>
</dbReference>
<keyword evidence="2" id="KW-0539">Nucleus</keyword>
<feature type="compositionally biased region" description="Acidic residues" evidence="3">
    <location>
        <begin position="34"/>
        <end position="43"/>
    </location>
</feature>
<sequence>MCWFFQSSAEVEESSSSTSSSIGKNSDLWGTETESSDSEDCKEENEVQSAYKGKLNAIDALEEALPIRRGISDFYNGRSKSFLCLATASSFSSIKDIGKPEDAYTRERRNRLAHQIWSKNLRDRCGISKRPVSPKPGRAALSRSSSISSTNSNSNSNSCSNSKFPPHLNLRSRASHNNLAVLSSLQPSRKSLSLPDLHRHSMLDEINH</sequence>
<dbReference type="OrthoDB" id="852226at2759"/>
<dbReference type="EMBL" id="CM004402">
    <property type="protein sequence ID" value="OAY26932.1"/>
    <property type="molecule type" value="Genomic_DNA"/>
</dbReference>